<keyword evidence="1" id="KW-0812">Transmembrane</keyword>
<gene>
    <name evidence="2" type="ORF">TRM7557_01649</name>
</gene>
<accession>A0A0P1GV31</accession>
<protein>
    <submittedName>
        <fullName evidence="2">Uncharacterized protein</fullName>
    </submittedName>
</protein>
<reference evidence="2 3" key="1">
    <citation type="submission" date="2015-09" db="EMBL/GenBank/DDBJ databases">
        <authorList>
            <consortium name="Swine Surveillance"/>
        </authorList>
    </citation>
    <scope>NUCLEOTIDE SEQUENCE [LARGE SCALE GENOMIC DNA]</scope>
    <source>
        <strain evidence="2 3">CECT 7557</strain>
    </source>
</reference>
<dbReference type="Proteomes" id="UP000052022">
    <property type="component" value="Unassembled WGS sequence"/>
</dbReference>
<sequence length="59" mass="6922">MEYMKTTYPSLFGLIHLILKTLDMIILWVPILFFLSIPIAIIAFLIFFITQTTPILDYL</sequence>
<evidence type="ECO:0000256" key="1">
    <source>
        <dbReference type="SAM" id="Phobius"/>
    </source>
</evidence>
<evidence type="ECO:0000313" key="2">
    <source>
        <dbReference type="EMBL" id="CUH77939.1"/>
    </source>
</evidence>
<proteinExistence type="predicted"/>
<organism evidence="2 3">
    <name type="scientific">Tritonibacter multivorans</name>
    <dbReference type="NCBI Taxonomy" id="928856"/>
    <lineage>
        <taxon>Bacteria</taxon>
        <taxon>Pseudomonadati</taxon>
        <taxon>Pseudomonadota</taxon>
        <taxon>Alphaproteobacteria</taxon>
        <taxon>Rhodobacterales</taxon>
        <taxon>Paracoccaceae</taxon>
        <taxon>Tritonibacter</taxon>
    </lineage>
</organism>
<name>A0A0P1GV31_9RHOB</name>
<dbReference type="AlphaFoldDB" id="A0A0P1GV31"/>
<keyword evidence="1" id="KW-1133">Transmembrane helix</keyword>
<keyword evidence="3" id="KW-1185">Reference proteome</keyword>
<dbReference type="EMBL" id="CYSD01000022">
    <property type="protein sequence ID" value="CUH77939.1"/>
    <property type="molecule type" value="Genomic_DNA"/>
</dbReference>
<evidence type="ECO:0000313" key="3">
    <source>
        <dbReference type="Proteomes" id="UP000052022"/>
    </source>
</evidence>
<keyword evidence="1" id="KW-0472">Membrane</keyword>
<dbReference type="RefSeq" id="WP_058289740.1">
    <property type="nucleotide sequence ID" value="NZ_CYSD01000022.1"/>
</dbReference>
<feature type="transmembrane region" description="Helical" evidence="1">
    <location>
        <begin position="25"/>
        <end position="49"/>
    </location>
</feature>